<protein>
    <submittedName>
        <fullName evidence="1">Uncharacterized protein</fullName>
    </submittedName>
</protein>
<gene>
    <name evidence="1" type="ORF">MUK42_10532</name>
</gene>
<organism evidence="1 2">
    <name type="scientific">Musa troglodytarum</name>
    <name type="common">fe'i banana</name>
    <dbReference type="NCBI Taxonomy" id="320322"/>
    <lineage>
        <taxon>Eukaryota</taxon>
        <taxon>Viridiplantae</taxon>
        <taxon>Streptophyta</taxon>
        <taxon>Embryophyta</taxon>
        <taxon>Tracheophyta</taxon>
        <taxon>Spermatophyta</taxon>
        <taxon>Magnoliopsida</taxon>
        <taxon>Liliopsida</taxon>
        <taxon>Zingiberales</taxon>
        <taxon>Musaceae</taxon>
        <taxon>Musa</taxon>
    </lineage>
</organism>
<evidence type="ECO:0000313" key="1">
    <source>
        <dbReference type="EMBL" id="URD80834.1"/>
    </source>
</evidence>
<evidence type="ECO:0000313" key="2">
    <source>
        <dbReference type="Proteomes" id="UP001055439"/>
    </source>
</evidence>
<accession>A0A9E7JHB0</accession>
<sequence length="92" mass="11181">MRCERVVLTQRLEIRCLVPLGWEHRRWEVLAVHHPQRREWRSMDACCNPMFQEIRWFIQRANPLSSLESDLQHKEEASKVFSRPPVLRCQSR</sequence>
<dbReference type="EMBL" id="CP097503">
    <property type="protein sequence ID" value="URD80834.1"/>
    <property type="molecule type" value="Genomic_DNA"/>
</dbReference>
<name>A0A9E7JHB0_9LILI</name>
<dbReference type="AlphaFoldDB" id="A0A9E7JHB0"/>
<dbReference type="Proteomes" id="UP001055439">
    <property type="component" value="Chromosome 10"/>
</dbReference>
<keyword evidence="2" id="KW-1185">Reference proteome</keyword>
<proteinExistence type="predicted"/>
<feature type="non-terminal residue" evidence="1">
    <location>
        <position position="92"/>
    </location>
</feature>
<reference evidence="1" key="1">
    <citation type="submission" date="2022-05" db="EMBL/GenBank/DDBJ databases">
        <title>The Musa troglodytarum L. genome provides insights into the mechanism of non-climacteric behaviour and enrichment of carotenoids.</title>
        <authorList>
            <person name="Wang J."/>
        </authorList>
    </citation>
    <scope>NUCLEOTIDE SEQUENCE</scope>
    <source>
        <tissue evidence="1">Leaf</tissue>
    </source>
</reference>